<dbReference type="PANTHER" id="PTHR43649:SF33">
    <property type="entry name" value="POLYGALACTURONAN_RHAMNOGALACTURONAN-BINDING PROTEIN YTCQ"/>
    <property type="match status" value="1"/>
</dbReference>
<dbReference type="SUPFAM" id="SSF53850">
    <property type="entry name" value="Periplasmic binding protein-like II"/>
    <property type="match status" value="1"/>
</dbReference>
<name>A0A3A4A1X4_9ACTN</name>
<dbReference type="InterPro" id="IPR006059">
    <property type="entry name" value="SBP"/>
</dbReference>
<dbReference type="OrthoDB" id="2515046at2"/>
<gene>
    <name evidence="7" type="ORF">D5H75_37425</name>
</gene>
<dbReference type="PANTHER" id="PTHR43649">
    <property type="entry name" value="ARABINOSE-BINDING PROTEIN-RELATED"/>
    <property type="match status" value="1"/>
</dbReference>
<dbReference type="EMBL" id="QZEY01000025">
    <property type="protein sequence ID" value="RJL21447.1"/>
    <property type="molecule type" value="Genomic_DNA"/>
</dbReference>
<feature type="signal peptide" evidence="6">
    <location>
        <begin position="1"/>
        <end position="27"/>
    </location>
</feature>
<comment type="caution">
    <text evidence="7">The sequence shown here is derived from an EMBL/GenBank/DDBJ whole genome shotgun (WGS) entry which is preliminary data.</text>
</comment>
<dbReference type="Proteomes" id="UP000265768">
    <property type="component" value="Unassembled WGS sequence"/>
</dbReference>
<keyword evidence="3" id="KW-0472">Membrane</keyword>
<keyword evidence="4" id="KW-0564">Palmitate</keyword>
<evidence type="ECO:0000256" key="6">
    <source>
        <dbReference type="SAM" id="SignalP"/>
    </source>
</evidence>
<keyword evidence="1" id="KW-1003">Cell membrane</keyword>
<evidence type="ECO:0000256" key="5">
    <source>
        <dbReference type="ARBA" id="ARBA00023288"/>
    </source>
</evidence>
<feature type="chain" id="PRO_5017290276" evidence="6">
    <location>
        <begin position="28"/>
        <end position="441"/>
    </location>
</feature>
<reference evidence="7 8" key="1">
    <citation type="submission" date="2018-09" db="EMBL/GenBank/DDBJ databases">
        <title>YIM 75507 draft genome.</title>
        <authorList>
            <person name="Tang S."/>
            <person name="Feng Y."/>
        </authorList>
    </citation>
    <scope>NUCLEOTIDE SEQUENCE [LARGE SCALE GENOMIC DNA]</scope>
    <source>
        <strain evidence="7 8">YIM 75507</strain>
    </source>
</reference>
<evidence type="ECO:0000313" key="7">
    <source>
        <dbReference type="EMBL" id="RJL21447.1"/>
    </source>
</evidence>
<organism evidence="7 8">
    <name type="scientific">Bailinhaonella thermotolerans</name>
    <dbReference type="NCBI Taxonomy" id="1070861"/>
    <lineage>
        <taxon>Bacteria</taxon>
        <taxon>Bacillati</taxon>
        <taxon>Actinomycetota</taxon>
        <taxon>Actinomycetes</taxon>
        <taxon>Streptosporangiales</taxon>
        <taxon>Streptosporangiaceae</taxon>
        <taxon>Bailinhaonella</taxon>
    </lineage>
</organism>
<sequence length="441" mass="47242">MTVRGRPVTRRPSAALALPLALLPFLAAPASAPARGERGTRPAPAELSFWSWTPGVREAAGIWNREHPGARVRVQEVVPGIKGGYAALRTALLAGDPPDLAQIEYQVLPGFLLGALGGGEDGRVPAELSRLLPPGAGRRFAGWAWAQVSLGDRVFAVPVDQGPMALLYRRDVLRRHRIAVPRTWAEFERAAAVLRRRDPRVHLASFDPSDAGWVAGLAWQAGARWFRTGGGRWSVTLDDAPTRRVLALWGRMIRAGTVKSQAAYTQAWTADLNRGRVVAWPAPAWGTALVRTAAPENERNWAVAPLPTWGTRSAGNHGGSATVVFARSGARKRAAAAFAWWLSTDPRSLAAQAEKAGIFPAALGRHPLRFGGADAHPVFAEASRRIDPRFRWGPAMLQAFSRVADALGEAAATPGADLAGAMSGARDRVAADIRAHGIDVR</sequence>
<keyword evidence="8" id="KW-1185">Reference proteome</keyword>
<evidence type="ECO:0000256" key="3">
    <source>
        <dbReference type="ARBA" id="ARBA00023136"/>
    </source>
</evidence>
<accession>A0A3A4A1X4</accession>
<protein>
    <submittedName>
        <fullName evidence="7">Extracellular solute-binding protein</fullName>
    </submittedName>
</protein>
<keyword evidence="2 6" id="KW-0732">Signal</keyword>
<proteinExistence type="predicted"/>
<evidence type="ECO:0000256" key="4">
    <source>
        <dbReference type="ARBA" id="ARBA00023139"/>
    </source>
</evidence>
<keyword evidence="5" id="KW-0449">Lipoprotein</keyword>
<evidence type="ECO:0000313" key="8">
    <source>
        <dbReference type="Proteomes" id="UP000265768"/>
    </source>
</evidence>
<evidence type="ECO:0000256" key="2">
    <source>
        <dbReference type="ARBA" id="ARBA00022729"/>
    </source>
</evidence>
<dbReference type="InterPro" id="IPR050490">
    <property type="entry name" value="Bact_solute-bd_prot1"/>
</dbReference>
<dbReference type="Pfam" id="PF13416">
    <property type="entry name" value="SBP_bac_8"/>
    <property type="match status" value="1"/>
</dbReference>
<evidence type="ECO:0000256" key="1">
    <source>
        <dbReference type="ARBA" id="ARBA00022475"/>
    </source>
</evidence>
<dbReference type="AlphaFoldDB" id="A0A3A4A1X4"/>
<dbReference type="Gene3D" id="3.40.190.10">
    <property type="entry name" value="Periplasmic binding protein-like II"/>
    <property type="match status" value="2"/>
</dbReference>